<dbReference type="GeneID" id="54418346"/>
<evidence type="ECO:0000256" key="2">
    <source>
        <dbReference type="ARBA" id="ARBA00022692"/>
    </source>
</evidence>
<gene>
    <name evidence="8 10" type="ORF">P152DRAFT_443465</name>
</gene>
<evidence type="ECO:0000256" key="7">
    <source>
        <dbReference type="SAM" id="Phobius"/>
    </source>
</evidence>
<dbReference type="RefSeq" id="XP_033530238.1">
    <property type="nucleotide sequence ID" value="XM_033677776.1"/>
</dbReference>
<evidence type="ECO:0000313" key="8">
    <source>
        <dbReference type="EMBL" id="KAF1808607.1"/>
    </source>
</evidence>
<accession>A0A6G1FS53</accession>
<dbReference type="PANTHER" id="PTHR23063:SF60">
    <property type="entry name" value="LYSOPHOSPHATIDIC ACID:OLEOYL-COA ACYLTRANSFERASE 1"/>
    <property type="match status" value="1"/>
</dbReference>
<reference evidence="8 10" key="1">
    <citation type="submission" date="2020-01" db="EMBL/GenBank/DDBJ databases">
        <authorList>
            <consortium name="DOE Joint Genome Institute"/>
            <person name="Haridas S."/>
            <person name="Albert R."/>
            <person name="Binder M."/>
            <person name="Bloem J."/>
            <person name="Labutti K."/>
            <person name="Salamov A."/>
            <person name="Andreopoulos B."/>
            <person name="Baker S.E."/>
            <person name="Barry K."/>
            <person name="Bills G."/>
            <person name="Bluhm B.H."/>
            <person name="Cannon C."/>
            <person name="Castanera R."/>
            <person name="Culley D.E."/>
            <person name="Daum C."/>
            <person name="Ezra D."/>
            <person name="Gonzalez J.B."/>
            <person name="Henrissat B."/>
            <person name="Kuo A."/>
            <person name="Liang C."/>
            <person name="Lipzen A."/>
            <person name="Lutzoni F."/>
            <person name="Magnuson J."/>
            <person name="Mondo S."/>
            <person name="Nolan M."/>
            <person name="Ohm R."/>
            <person name="Pangilinan J."/>
            <person name="Park H.-J."/>
            <person name="Ramirez L."/>
            <person name="Alfaro M."/>
            <person name="Sun H."/>
            <person name="Tritt A."/>
            <person name="Yoshinaga Y."/>
            <person name="Zwiers L.-H."/>
            <person name="Turgeon B.G."/>
            <person name="Goodwin S.B."/>
            <person name="Spatafora J.W."/>
            <person name="Crous P.W."/>
            <person name="Grigoriev I.V."/>
        </authorList>
    </citation>
    <scope>NUCLEOTIDE SEQUENCE</scope>
    <source>
        <strain evidence="8 10">CBS 781.70</strain>
    </source>
</reference>
<organism evidence="8">
    <name type="scientific">Eremomyces bilateralis CBS 781.70</name>
    <dbReference type="NCBI Taxonomy" id="1392243"/>
    <lineage>
        <taxon>Eukaryota</taxon>
        <taxon>Fungi</taxon>
        <taxon>Dikarya</taxon>
        <taxon>Ascomycota</taxon>
        <taxon>Pezizomycotina</taxon>
        <taxon>Dothideomycetes</taxon>
        <taxon>Dothideomycetes incertae sedis</taxon>
        <taxon>Eremomycetales</taxon>
        <taxon>Eremomycetaceae</taxon>
        <taxon>Eremomyces</taxon>
    </lineage>
</organism>
<dbReference type="GO" id="GO:0006629">
    <property type="term" value="P:lipid metabolic process"/>
    <property type="evidence" value="ECO:0007669"/>
    <property type="project" value="UniProtKB-KW"/>
</dbReference>
<evidence type="ECO:0000256" key="5">
    <source>
        <dbReference type="ARBA" id="ARBA00023136"/>
    </source>
</evidence>
<dbReference type="Proteomes" id="UP000504638">
    <property type="component" value="Unplaced"/>
</dbReference>
<feature type="transmembrane region" description="Helical" evidence="7">
    <location>
        <begin position="40"/>
        <end position="59"/>
    </location>
</feature>
<keyword evidence="4" id="KW-0443">Lipid metabolism</keyword>
<keyword evidence="6" id="KW-0012">Acyltransferase</keyword>
<feature type="transmembrane region" description="Helical" evidence="7">
    <location>
        <begin position="66"/>
        <end position="84"/>
    </location>
</feature>
<evidence type="ECO:0000256" key="6">
    <source>
        <dbReference type="ARBA" id="ARBA00023315"/>
    </source>
</evidence>
<evidence type="ECO:0000313" key="9">
    <source>
        <dbReference type="Proteomes" id="UP000504638"/>
    </source>
</evidence>
<keyword evidence="1" id="KW-0808">Transferase</keyword>
<dbReference type="AlphaFoldDB" id="A0A6G1FS53"/>
<evidence type="ECO:0000313" key="10">
    <source>
        <dbReference type="RefSeq" id="XP_033530238.1"/>
    </source>
</evidence>
<evidence type="ECO:0000256" key="1">
    <source>
        <dbReference type="ARBA" id="ARBA00022679"/>
    </source>
</evidence>
<sequence>MEKFSQYRDRGSGIAPFFPVTTSTAALALPLHIFLFTIRIPLLLTVALSYYLFFGWLPIRSLGKKAALWLILGIPGIWWVDLQIDGVKRGSLAKQHLSRLPHPGTIIASSFTSPIDSLYLAAIFDPIFTVSYPNTPLVRPVSLLSSILRAFLSPRLLPSDKDAAALMTLAQLRAKHPDRIIVVLPECTTSNGRGILALSPSLTTAPAGTKVFPVSLRYTPPDITSPLPGIRSGIAWLWRLCSRPTHCIRVRIGAAIDPADMRAAVSPRGLSSSWVDVAEETSPARRSSAQAKPMKGDRLLVGQSGLSKDQERFLERVGEDLARLGRVKRVGLGAKEKVDFLRLWEKRGR</sequence>
<evidence type="ECO:0000256" key="3">
    <source>
        <dbReference type="ARBA" id="ARBA00022989"/>
    </source>
</evidence>
<evidence type="ECO:0008006" key="11">
    <source>
        <dbReference type="Google" id="ProtNLM"/>
    </source>
</evidence>
<name>A0A6G1FS53_9PEZI</name>
<dbReference type="OrthoDB" id="272512at2759"/>
<reference evidence="10" key="2">
    <citation type="submission" date="2020-04" db="EMBL/GenBank/DDBJ databases">
        <authorList>
            <consortium name="NCBI Genome Project"/>
        </authorList>
    </citation>
    <scope>NUCLEOTIDE SEQUENCE</scope>
    <source>
        <strain evidence="10">CBS 781.70</strain>
    </source>
</reference>
<keyword evidence="3 7" id="KW-1133">Transmembrane helix</keyword>
<dbReference type="PANTHER" id="PTHR23063">
    <property type="entry name" value="PHOSPHOLIPID ACYLTRANSFERASE"/>
    <property type="match status" value="1"/>
</dbReference>
<dbReference type="EMBL" id="ML975181">
    <property type="protein sequence ID" value="KAF1808607.1"/>
    <property type="molecule type" value="Genomic_DNA"/>
</dbReference>
<keyword evidence="5 7" id="KW-0472">Membrane</keyword>
<feature type="transmembrane region" description="Helical" evidence="7">
    <location>
        <begin position="12"/>
        <end position="34"/>
    </location>
</feature>
<reference evidence="10" key="3">
    <citation type="submission" date="2025-04" db="UniProtKB">
        <authorList>
            <consortium name="RefSeq"/>
        </authorList>
    </citation>
    <scope>IDENTIFICATION</scope>
    <source>
        <strain evidence="10">CBS 781.70</strain>
    </source>
</reference>
<keyword evidence="9" id="KW-1185">Reference proteome</keyword>
<evidence type="ECO:0000256" key="4">
    <source>
        <dbReference type="ARBA" id="ARBA00023098"/>
    </source>
</evidence>
<protein>
    <recommendedName>
        <fullName evidence="11">Phospholipid/glycerol acyltransferase domain-containing protein</fullName>
    </recommendedName>
</protein>
<keyword evidence="2 7" id="KW-0812">Transmembrane</keyword>
<dbReference type="GO" id="GO:0016746">
    <property type="term" value="F:acyltransferase activity"/>
    <property type="evidence" value="ECO:0007669"/>
    <property type="project" value="UniProtKB-KW"/>
</dbReference>
<proteinExistence type="predicted"/>